<evidence type="ECO:0000313" key="2">
    <source>
        <dbReference type="EMBL" id="KID85905.1"/>
    </source>
</evidence>
<keyword evidence="1" id="KW-0812">Transmembrane</keyword>
<feature type="transmembrane region" description="Helical" evidence="1">
    <location>
        <begin position="30"/>
        <end position="50"/>
    </location>
</feature>
<dbReference type="HOGENOM" id="CLU_2278112_0_0_1"/>
<accession>A0A0B4GFT1</accession>
<organism evidence="2 3">
    <name type="scientific">Metarhizium guizhouense (strain ARSEF 977)</name>
    <dbReference type="NCBI Taxonomy" id="1276136"/>
    <lineage>
        <taxon>Eukaryota</taxon>
        <taxon>Fungi</taxon>
        <taxon>Dikarya</taxon>
        <taxon>Ascomycota</taxon>
        <taxon>Pezizomycotina</taxon>
        <taxon>Sordariomycetes</taxon>
        <taxon>Hypocreomycetidae</taxon>
        <taxon>Hypocreales</taxon>
        <taxon>Clavicipitaceae</taxon>
        <taxon>Metarhizium</taxon>
    </lineage>
</organism>
<dbReference type="EMBL" id="AZNH01000026">
    <property type="protein sequence ID" value="KID85905.1"/>
    <property type="molecule type" value="Genomic_DNA"/>
</dbReference>
<dbReference type="AlphaFoldDB" id="A0A0B4GFT1"/>
<reference evidence="2 3" key="1">
    <citation type="journal article" date="2014" name="Proc. Natl. Acad. Sci. U.S.A.">
        <title>Trajectory and genomic determinants of fungal-pathogen speciation and host adaptation.</title>
        <authorList>
            <person name="Hu X."/>
            <person name="Xiao G."/>
            <person name="Zheng P."/>
            <person name="Shang Y."/>
            <person name="Su Y."/>
            <person name="Zhang X."/>
            <person name="Liu X."/>
            <person name="Zhan S."/>
            <person name="St Leger R.J."/>
            <person name="Wang C."/>
        </authorList>
    </citation>
    <scope>NUCLEOTIDE SEQUENCE [LARGE SCALE GENOMIC DNA]</scope>
    <source>
        <strain evidence="2 3">ARSEF 977</strain>
    </source>
</reference>
<sequence>MHNLHFINHGARHLVQPQRHQVARLPQLPLAGSIFIANLCYTWATFSWILPVIEYFARSKLNEYIANGHLILSSPTLLSLWRTADSAVNKPFVADGNVTPPG</sequence>
<dbReference type="Proteomes" id="UP000031192">
    <property type="component" value="Unassembled WGS sequence"/>
</dbReference>
<name>A0A0B4GFT1_METGA</name>
<comment type="caution">
    <text evidence="2">The sequence shown here is derived from an EMBL/GenBank/DDBJ whole genome shotgun (WGS) entry which is preliminary data.</text>
</comment>
<protein>
    <submittedName>
        <fullName evidence="2">Uncharacterized protein</fullName>
    </submittedName>
</protein>
<evidence type="ECO:0000313" key="3">
    <source>
        <dbReference type="Proteomes" id="UP000031192"/>
    </source>
</evidence>
<gene>
    <name evidence="2" type="ORF">MGU_07014</name>
</gene>
<evidence type="ECO:0000256" key="1">
    <source>
        <dbReference type="SAM" id="Phobius"/>
    </source>
</evidence>
<proteinExistence type="predicted"/>
<keyword evidence="3" id="KW-1185">Reference proteome</keyword>
<keyword evidence="1" id="KW-1133">Transmembrane helix</keyword>
<keyword evidence="1" id="KW-0472">Membrane</keyword>